<keyword evidence="3" id="KW-1185">Reference proteome</keyword>
<reference evidence="2" key="1">
    <citation type="thesis" date="2020" institute="ProQuest LLC" country="789 East Eisenhower Parkway, Ann Arbor, MI, USA">
        <title>Comparative Genomics and Chromosome Evolution.</title>
        <authorList>
            <person name="Mudd A.B."/>
        </authorList>
    </citation>
    <scope>NUCLEOTIDE SEQUENCE</scope>
    <source>
        <strain evidence="2">237g6f4</strain>
        <tissue evidence="2">Blood</tissue>
    </source>
</reference>
<name>A0AAV7CQR6_ENGPU</name>
<evidence type="ECO:0000256" key="1">
    <source>
        <dbReference type="SAM" id="MobiDB-lite"/>
    </source>
</evidence>
<dbReference type="EMBL" id="WNYA01000002">
    <property type="protein sequence ID" value="KAG8587055.1"/>
    <property type="molecule type" value="Genomic_DNA"/>
</dbReference>
<evidence type="ECO:0000313" key="3">
    <source>
        <dbReference type="Proteomes" id="UP000824782"/>
    </source>
</evidence>
<dbReference type="Proteomes" id="UP000824782">
    <property type="component" value="Unassembled WGS sequence"/>
</dbReference>
<comment type="caution">
    <text evidence="2">The sequence shown here is derived from an EMBL/GenBank/DDBJ whole genome shotgun (WGS) entry which is preliminary data.</text>
</comment>
<organism evidence="2 3">
    <name type="scientific">Engystomops pustulosus</name>
    <name type="common">Tungara frog</name>
    <name type="synonym">Physalaemus pustulosus</name>
    <dbReference type="NCBI Taxonomy" id="76066"/>
    <lineage>
        <taxon>Eukaryota</taxon>
        <taxon>Metazoa</taxon>
        <taxon>Chordata</taxon>
        <taxon>Craniata</taxon>
        <taxon>Vertebrata</taxon>
        <taxon>Euteleostomi</taxon>
        <taxon>Amphibia</taxon>
        <taxon>Batrachia</taxon>
        <taxon>Anura</taxon>
        <taxon>Neobatrachia</taxon>
        <taxon>Hyloidea</taxon>
        <taxon>Leptodactylidae</taxon>
        <taxon>Leiuperinae</taxon>
        <taxon>Engystomops</taxon>
    </lineage>
</organism>
<accession>A0AAV7CQR6</accession>
<evidence type="ECO:0000313" key="2">
    <source>
        <dbReference type="EMBL" id="KAG8587055.1"/>
    </source>
</evidence>
<gene>
    <name evidence="2" type="ORF">GDO81_005552</name>
</gene>
<proteinExistence type="predicted"/>
<protein>
    <submittedName>
        <fullName evidence="2">Uncharacterized protein</fullName>
    </submittedName>
</protein>
<feature type="region of interest" description="Disordered" evidence="1">
    <location>
        <begin position="1"/>
        <end position="21"/>
    </location>
</feature>
<sequence length="63" mass="7212">MHNDLRKGHSASPGHTYCSPRRTLVFNNKNTGSHFEKQVSYFKVVRVKIPETQALLKESQILS</sequence>
<dbReference type="AlphaFoldDB" id="A0AAV7CQR6"/>